<dbReference type="Pfam" id="PF07687">
    <property type="entry name" value="M20_dimer"/>
    <property type="match status" value="1"/>
</dbReference>
<evidence type="ECO:0000256" key="5">
    <source>
        <dbReference type="PIRSR" id="PIRSR005962-1"/>
    </source>
</evidence>
<dbReference type="CDD" id="cd08021">
    <property type="entry name" value="M20_Acy1_YhaA-like"/>
    <property type="match status" value="1"/>
</dbReference>
<evidence type="ECO:0000256" key="3">
    <source>
        <dbReference type="ARBA" id="ARBA00022801"/>
    </source>
</evidence>
<organism evidence="7 8">
    <name type="scientific">Marinococcus luteus</name>
    <dbReference type="NCBI Taxonomy" id="1122204"/>
    <lineage>
        <taxon>Bacteria</taxon>
        <taxon>Bacillati</taxon>
        <taxon>Bacillota</taxon>
        <taxon>Bacilli</taxon>
        <taxon>Bacillales</taxon>
        <taxon>Bacillaceae</taxon>
        <taxon>Marinococcus</taxon>
    </lineage>
</organism>
<dbReference type="InterPro" id="IPR002933">
    <property type="entry name" value="Peptidase_M20"/>
</dbReference>
<dbReference type="GO" id="GO:0046872">
    <property type="term" value="F:metal ion binding"/>
    <property type="evidence" value="ECO:0007669"/>
    <property type="project" value="UniProtKB-KW"/>
</dbReference>
<gene>
    <name evidence="7" type="ORF">SAMN05421781_1080</name>
</gene>
<dbReference type="PANTHER" id="PTHR11014:SF63">
    <property type="entry name" value="METALLOPEPTIDASE, PUTATIVE (AFU_ORTHOLOGUE AFUA_6G09600)-RELATED"/>
    <property type="match status" value="1"/>
</dbReference>
<dbReference type="GO" id="GO:0019877">
    <property type="term" value="P:diaminopimelate biosynthetic process"/>
    <property type="evidence" value="ECO:0007669"/>
    <property type="project" value="UniProtKB-ARBA"/>
</dbReference>
<evidence type="ECO:0000313" key="7">
    <source>
        <dbReference type="EMBL" id="SDW28100.1"/>
    </source>
</evidence>
<dbReference type="Proteomes" id="UP000199488">
    <property type="component" value="Unassembled WGS sequence"/>
</dbReference>
<dbReference type="PANTHER" id="PTHR11014">
    <property type="entry name" value="PEPTIDASE M20 FAMILY MEMBER"/>
    <property type="match status" value="1"/>
</dbReference>
<dbReference type="RefSeq" id="WP_281241094.1">
    <property type="nucleotide sequence ID" value="NZ_FNNC01000001.1"/>
</dbReference>
<dbReference type="InterPro" id="IPR011650">
    <property type="entry name" value="Peptidase_M20_dimer"/>
</dbReference>
<comment type="cofactor">
    <cofactor evidence="5">
        <name>Mn(2+)</name>
        <dbReference type="ChEBI" id="CHEBI:29035"/>
    </cofactor>
    <text evidence="5">The Mn(2+) ion enhances activity.</text>
</comment>
<protein>
    <submittedName>
        <fullName evidence="7">Amidohydrolase</fullName>
    </submittedName>
</protein>
<evidence type="ECO:0000256" key="4">
    <source>
        <dbReference type="ARBA" id="ARBA00052737"/>
    </source>
</evidence>
<dbReference type="InterPro" id="IPR036264">
    <property type="entry name" value="Bact_exopeptidase_dim_dom"/>
</dbReference>
<dbReference type="SUPFAM" id="SSF55031">
    <property type="entry name" value="Bacterial exopeptidase dimerisation domain"/>
    <property type="match status" value="1"/>
</dbReference>
<feature type="binding site" evidence="5">
    <location>
        <position position="163"/>
    </location>
    <ligand>
        <name>Mn(2+)</name>
        <dbReference type="ChEBI" id="CHEBI:29035"/>
        <label>2</label>
    </ligand>
</feature>
<dbReference type="FunFam" id="3.30.70.360:FF:000001">
    <property type="entry name" value="N-acetyldiaminopimelate deacetylase"/>
    <property type="match status" value="1"/>
</dbReference>
<name>A0A1H2S991_9BACI</name>
<evidence type="ECO:0000313" key="8">
    <source>
        <dbReference type="Proteomes" id="UP000199488"/>
    </source>
</evidence>
<sequence>MDNLFSRLEELYPEMVEIRRYLHQYPELSFEEEKTPAYIADYHRQLGHEVRTNVGGRGVTAVLRGEKPGPVIALRADFDALPIQENTGLPFASKIDGVMHACGHDGHTAYLLVLAKALQEEKHSLSGTIVFIHQHAEEYAPGGAIEMIQDGCLEGVDVIFGTHLWATVPYGTVQYCEGPMMAASDRFHITIRGKGGHGAQPHLTKDAIVIGSQVVTSLQQIVSRRLDPLHSGVLSVGSFEAANAFNVIADSAKLTGTTRCFDENVRDVFEEEIGKIVHGTCEAAGAEADYEYLRGYPPVDNHRNEAQFIAECAEKTESVQKTEYMSPSMAGEDYAHYLQHVKGTYFFTGAGHPEWETTYPHHHSKFDIDERAMLTAAQVIGRAVLEYPGTSS</sequence>
<dbReference type="InterPro" id="IPR017439">
    <property type="entry name" value="Amidohydrolase"/>
</dbReference>
<proteinExistence type="inferred from homology"/>
<dbReference type="SUPFAM" id="SSF53187">
    <property type="entry name" value="Zn-dependent exopeptidases"/>
    <property type="match status" value="1"/>
</dbReference>
<feature type="binding site" evidence="5">
    <location>
        <position position="138"/>
    </location>
    <ligand>
        <name>Mn(2+)</name>
        <dbReference type="ChEBI" id="CHEBI:29035"/>
        <label>2</label>
    </ligand>
</feature>
<comment type="catalytic activity">
    <reaction evidence="4">
        <text>N-acetyl-L-cysteine + H2O = L-cysteine + acetate</text>
        <dbReference type="Rhea" id="RHEA:75515"/>
        <dbReference type="ChEBI" id="CHEBI:15377"/>
        <dbReference type="ChEBI" id="CHEBI:30089"/>
        <dbReference type="ChEBI" id="CHEBI:35235"/>
        <dbReference type="ChEBI" id="CHEBI:78236"/>
    </reaction>
    <physiologicalReaction direction="left-to-right" evidence="4">
        <dbReference type="Rhea" id="RHEA:75516"/>
    </physiologicalReaction>
</comment>
<reference evidence="7 8" key="1">
    <citation type="submission" date="2016-10" db="EMBL/GenBank/DDBJ databases">
        <authorList>
            <person name="de Groot N.N."/>
        </authorList>
    </citation>
    <scope>NUCLEOTIDE SEQUENCE [LARGE SCALE GENOMIC DNA]</scope>
    <source>
        <strain evidence="7 8">DSM 23126</strain>
    </source>
</reference>
<dbReference type="Pfam" id="PF01546">
    <property type="entry name" value="Peptidase_M20"/>
    <property type="match status" value="1"/>
</dbReference>
<dbReference type="GO" id="GO:0050118">
    <property type="term" value="F:N-acetyldiaminopimelate deacetylase activity"/>
    <property type="evidence" value="ECO:0007669"/>
    <property type="project" value="UniProtKB-ARBA"/>
</dbReference>
<accession>A0A1H2S991</accession>
<dbReference type="Gene3D" id="3.40.630.10">
    <property type="entry name" value="Zn peptidases"/>
    <property type="match status" value="1"/>
</dbReference>
<comment type="similarity">
    <text evidence="1">Belongs to the peptidase M20 family.</text>
</comment>
<dbReference type="STRING" id="1122204.SAMN05421781_1080"/>
<evidence type="ECO:0000259" key="6">
    <source>
        <dbReference type="Pfam" id="PF07687"/>
    </source>
</evidence>
<evidence type="ECO:0000256" key="2">
    <source>
        <dbReference type="ARBA" id="ARBA00022723"/>
    </source>
</evidence>
<dbReference type="AlphaFoldDB" id="A0A1H2S991"/>
<dbReference type="PIRSF" id="PIRSF005962">
    <property type="entry name" value="Pept_M20D_amidohydro"/>
    <property type="match status" value="1"/>
</dbReference>
<dbReference type="NCBIfam" id="TIGR01891">
    <property type="entry name" value="amidohydrolases"/>
    <property type="match status" value="1"/>
</dbReference>
<dbReference type="EMBL" id="FNNC01000001">
    <property type="protein sequence ID" value="SDW28100.1"/>
    <property type="molecule type" value="Genomic_DNA"/>
</dbReference>
<dbReference type="Gene3D" id="3.30.70.360">
    <property type="match status" value="1"/>
</dbReference>
<keyword evidence="3 7" id="KW-0378">Hydrolase</keyword>
<keyword evidence="5" id="KW-0464">Manganese</keyword>
<feature type="binding site" evidence="5">
    <location>
        <position position="104"/>
    </location>
    <ligand>
        <name>Mn(2+)</name>
        <dbReference type="ChEBI" id="CHEBI:29035"/>
        <label>2</label>
    </ligand>
</feature>
<evidence type="ECO:0000256" key="1">
    <source>
        <dbReference type="ARBA" id="ARBA00006153"/>
    </source>
</evidence>
<feature type="domain" description="Peptidase M20 dimerisation" evidence="6">
    <location>
        <begin position="186"/>
        <end position="276"/>
    </location>
</feature>
<dbReference type="FunFam" id="3.40.630.10:FF:000006">
    <property type="entry name" value="N-acetyldiaminopimelate deacetylase"/>
    <property type="match status" value="1"/>
</dbReference>
<keyword evidence="8" id="KW-1185">Reference proteome</keyword>
<feature type="binding site" evidence="5">
    <location>
        <position position="362"/>
    </location>
    <ligand>
        <name>Mn(2+)</name>
        <dbReference type="ChEBI" id="CHEBI:29035"/>
        <label>2</label>
    </ligand>
</feature>
<feature type="binding site" evidence="5">
    <location>
        <position position="102"/>
    </location>
    <ligand>
        <name>Mn(2+)</name>
        <dbReference type="ChEBI" id="CHEBI:29035"/>
        <label>2</label>
    </ligand>
</feature>
<keyword evidence="2 5" id="KW-0479">Metal-binding</keyword>